<dbReference type="GO" id="GO:0004335">
    <property type="term" value="F:galactokinase activity"/>
    <property type="evidence" value="ECO:0007669"/>
    <property type="project" value="UniProtKB-EC"/>
</dbReference>
<feature type="active site" description="Proton acceptor" evidence="11">
    <location>
        <position position="175"/>
    </location>
</feature>
<keyword evidence="3 11" id="KW-0808">Transferase</keyword>
<feature type="domain" description="GHMP kinase N-terminal" evidence="13">
    <location>
        <begin position="94"/>
        <end position="182"/>
    </location>
</feature>
<dbReference type="PANTHER" id="PTHR10457">
    <property type="entry name" value="MEVALONATE KINASE/GALACTOKINASE"/>
    <property type="match status" value="1"/>
</dbReference>
<feature type="site" description="Transition state stabilizer" evidence="11">
    <location>
        <position position="28"/>
    </location>
</feature>
<dbReference type="InterPro" id="IPR014721">
    <property type="entry name" value="Ribsml_uS5_D2-typ_fold_subgr"/>
</dbReference>
<dbReference type="PROSITE" id="PS00627">
    <property type="entry name" value="GHMP_KINASES_ATP"/>
    <property type="match status" value="1"/>
</dbReference>
<dbReference type="NCBIfam" id="NF003705">
    <property type="entry name" value="PRK05322.1"/>
    <property type="match status" value="1"/>
</dbReference>
<accession>A0ABW2K6I6</accession>
<feature type="binding site" evidence="11">
    <location>
        <position position="68"/>
    </location>
    <ligand>
        <name>ATP</name>
        <dbReference type="ChEBI" id="CHEBI:30616"/>
    </ligand>
</feature>
<evidence type="ECO:0000256" key="8">
    <source>
        <dbReference type="ARBA" id="ARBA00022842"/>
    </source>
</evidence>
<comment type="subcellular location">
    <subcellularLocation>
        <location evidence="11">Cytoplasm</location>
    </subcellularLocation>
</comment>
<keyword evidence="8 11" id="KW-0460">Magnesium</keyword>
<dbReference type="PROSITE" id="PS00106">
    <property type="entry name" value="GALACTOKINASE"/>
    <property type="match status" value="1"/>
</dbReference>
<evidence type="ECO:0000256" key="9">
    <source>
        <dbReference type="ARBA" id="ARBA00023144"/>
    </source>
</evidence>
<dbReference type="InterPro" id="IPR019539">
    <property type="entry name" value="GalKase_N"/>
</dbReference>
<comment type="similarity">
    <text evidence="1 11">Belongs to the GHMP kinase family. GalK subfamily.</text>
</comment>
<keyword evidence="10 11" id="KW-0119">Carbohydrate metabolism</keyword>
<dbReference type="InterPro" id="IPR000705">
    <property type="entry name" value="Galactokinase"/>
</dbReference>
<dbReference type="EC" id="2.7.1.6" evidence="11 12"/>
<keyword evidence="17" id="KW-1185">Reference proteome</keyword>
<gene>
    <name evidence="11" type="primary">galK</name>
    <name evidence="16" type="ORF">ACFQMN_13090</name>
</gene>
<reference evidence="17" key="1">
    <citation type="journal article" date="2019" name="Int. J. Syst. Evol. Microbiol.">
        <title>The Global Catalogue of Microorganisms (GCM) 10K type strain sequencing project: providing services to taxonomists for standard genome sequencing and annotation.</title>
        <authorList>
            <consortium name="The Broad Institute Genomics Platform"/>
            <consortium name="The Broad Institute Genome Sequencing Center for Infectious Disease"/>
            <person name="Wu L."/>
            <person name="Ma J."/>
        </authorList>
    </citation>
    <scope>NUCLEOTIDE SEQUENCE [LARGE SCALE GENOMIC DNA]</scope>
    <source>
        <strain evidence="17">CCUG 73951</strain>
    </source>
</reference>
<proteinExistence type="inferred from homology"/>
<comment type="pathway">
    <text evidence="11">Carbohydrate metabolism; galactose metabolism.</text>
</comment>
<dbReference type="InterPro" id="IPR019741">
    <property type="entry name" value="Galactokinase_CS"/>
</dbReference>
<keyword evidence="2 11" id="KW-0963">Cytoplasm</keyword>
<dbReference type="PRINTS" id="PR00473">
    <property type="entry name" value="GALCTOKINASE"/>
</dbReference>
<feature type="binding site" evidence="11">
    <location>
        <position position="225"/>
    </location>
    <ligand>
        <name>substrate</name>
    </ligand>
</feature>
<evidence type="ECO:0000256" key="11">
    <source>
        <dbReference type="HAMAP-Rule" id="MF_00246"/>
    </source>
</evidence>
<dbReference type="Pfam" id="PF10509">
    <property type="entry name" value="GalKase_gal_bdg"/>
    <property type="match status" value="1"/>
</dbReference>
<dbReference type="SUPFAM" id="SSF54211">
    <property type="entry name" value="Ribosomal protein S5 domain 2-like"/>
    <property type="match status" value="1"/>
</dbReference>
<evidence type="ECO:0000313" key="17">
    <source>
        <dbReference type="Proteomes" id="UP001596494"/>
    </source>
</evidence>
<dbReference type="RefSeq" id="WP_390216761.1">
    <property type="nucleotide sequence ID" value="NZ_JAPVRC010000004.1"/>
</dbReference>
<dbReference type="HAMAP" id="MF_00246">
    <property type="entry name" value="Galactokinase"/>
    <property type="match status" value="1"/>
</dbReference>
<keyword evidence="9 11" id="KW-0299">Galactose metabolism</keyword>
<dbReference type="SUPFAM" id="SSF55060">
    <property type="entry name" value="GHMP Kinase, C-terminal domain"/>
    <property type="match status" value="1"/>
</dbReference>
<dbReference type="Gene3D" id="3.30.70.890">
    <property type="entry name" value="GHMP kinase, C-terminal domain"/>
    <property type="match status" value="1"/>
</dbReference>
<dbReference type="InterPro" id="IPR020568">
    <property type="entry name" value="Ribosomal_Su5_D2-typ_SF"/>
</dbReference>
<evidence type="ECO:0000256" key="6">
    <source>
        <dbReference type="ARBA" id="ARBA00022777"/>
    </source>
</evidence>
<evidence type="ECO:0000256" key="2">
    <source>
        <dbReference type="ARBA" id="ARBA00022490"/>
    </source>
</evidence>
<dbReference type="Pfam" id="PF08544">
    <property type="entry name" value="GHMP_kinases_C"/>
    <property type="match status" value="1"/>
</dbReference>
<dbReference type="InterPro" id="IPR036554">
    <property type="entry name" value="GHMP_kinase_C_sf"/>
</dbReference>
<dbReference type="InterPro" id="IPR013750">
    <property type="entry name" value="GHMP_kinase_C_dom"/>
</dbReference>
<dbReference type="Proteomes" id="UP001596494">
    <property type="component" value="Unassembled WGS sequence"/>
</dbReference>
<evidence type="ECO:0000259" key="14">
    <source>
        <dbReference type="Pfam" id="PF08544"/>
    </source>
</evidence>
<evidence type="ECO:0000313" key="16">
    <source>
        <dbReference type="EMBL" id="MFC7321816.1"/>
    </source>
</evidence>
<comment type="function">
    <text evidence="11">Catalyzes the transfer of the gamma-phosphate of ATP to D-galactose to form alpha-D-galactose-1-phosphate (Gal-1-P).</text>
</comment>
<keyword evidence="4 11" id="KW-0479">Metal-binding</keyword>
<name>A0ABW2K6I6_9BACI</name>
<dbReference type="PIRSF" id="PIRSF000530">
    <property type="entry name" value="Galactokinase"/>
    <property type="match status" value="1"/>
</dbReference>
<feature type="binding site" evidence="11">
    <location>
        <begin position="125"/>
        <end position="131"/>
    </location>
    <ligand>
        <name>ATP</name>
        <dbReference type="ChEBI" id="CHEBI:30616"/>
    </ligand>
</feature>
<keyword evidence="5 11" id="KW-0547">Nucleotide-binding</keyword>
<feature type="binding site" evidence="11">
    <location>
        <position position="163"/>
    </location>
    <ligand>
        <name>Mg(2+)</name>
        <dbReference type="ChEBI" id="CHEBI:18420"/>
    </ligand>
</feature>
<dbReference type="Pfam" id="PF00288">
    <property type="entry name" value="GHMP_kinases_N"/>
    <property type="match status" value="1"/>
</dbReference>
<evidence type="ECO:0000256" key="12">
    <source>
        <dbReference type="NCBIfam" id="TIGR00131"/>
    </source>
</evidence>
<evidence type="ECO:0000259" key="15">
    <source>
        <dbReference type="Pfam" id="PF10509"/>
    </source>
</evidence>
<feature type="domain" description="Galactokinase N-terminal" evidence="15">
    <location>
        <begin position="9"/>
        <end position="58"/>
    </location>
</feature>
<protein>
    <recommendedName>
        <fullName evidence="11 12">Galactokinase</fullName>
        <ecNumber evidence="11 12">2.7.1.6</ecNumber>
    </recommendedName>
    <alternativeName>
        <fullName evidence="11">Galactose kinase</fullName>
    </alternativeName>
</protein>
<dbReference type="PANTHER" id="PTHR10457:SF7">
    <property type="entry name" value="GALACTOKINASE-RELATED"/>
    <property type="match status" value="1"/>
</dbReference>
<organism evidence="16 17">
    <name type="scientific">Halobacillus campisalis</name>
    <dbReference type="NCBI Taxonomy" id="435909"/>
    <lineage>
        <taxon>Bacteria</taxon>
        <taxon>Bacillati</taxon>
        <taxon>Bacillota</taxon>
        <taxon>Bacilli</taxon>
        <taxon>Bacillales</taxon>
        <taxon>Bacillaceae</taxon>
        <taxon>Halobacillus</taxon>
    </lineage>
</organism>
<evidence type="ECO:0000256" key="4">
    <source>
        <dbReference type="ARBA" id="ARBA00022723"/>
    </source>
</evidence>
<comment type="catalytic activity">
    <reaction evidence="11">
        <text>alpha-D-galactose + ATP = alpha-D-galactose 1-phosphate + ADP + H(+)</text>
        <dbReference type="Rhea" id="RHEA:13553"/>
        <dbReference type="ChEBI" id="CHEBI:15378"/>
        <dbReference type="ChEBI" id="CHEBI:28061"/>
        <dbReference type="ChEBI" id="CHEBI:30616"/>
        <dbReference type="ChEBI" id="CHEBI:58336"/>
        <dbReference type="ChEBI" id="CHEBI:456216"/>
        <dbReference type="EC" id="2.7.1.6"/>
    </reaction>
</comment>
<dbReference type="InterPro" id="IPR006204">
    <property type="entry name" value="GHMP_kinase_N_dom"/>
</dbReference>
<keyword evidence="7 11" id="KW-0067">ATP-binding</keyword>
<dbReference type="EMBL" id="JBHTBY010000011">
    <property type="protein sequence ID" value="MFC7321816.1"/>
    <property type="molecule type" value="Genomic_DNA"/>
</dbReference>
<evidence type="ECO:0000256" key="5">
    <source>
        <dbReference type="ARBA" id="ARBA00022741"/>
    </source>
</evidence>
<dbReference type="InterPro" id="IPR022963">
    <property type="entry name" value="Galactokinase_bac"/>
</dbReference>
<comment type="caution">
    <text evidence="16">The sequence shown here is derived from an EMBL/GenBank/DDBJ whole genome shotgun (WGS) entry which is preliminary data.</text>
</comment>
<dbReference type="InterPro" id="IPR006203">
    <property type="entry name" value="GHMP_knse_ATP-bd_CS"/>
</dbReference>
<evidence type="ECO:0000256" key="10">
    <source>
        <dbReference type="ARBA" id="ARBA00023277"/>
    </source>
</evidence>
<feature type="binding site" evidence="11">
    <location>
        <position position="131"/>
    </location>
    <ligand>
        <name>Mg(2+)</name>
        <dbReference type="ChEBI" id="CHEBI:18420"/>
    </ligand>
</feature>
<dbReference type="PRINTS" id="PR00959">
    <property type="entry name" value="MEVGALKINASE"/>
</dbReference>
<dbReference type="Gene3D" id="3.30.230.10">
    <property type="match status" value="1"/>
</dbReference>
<dbReference type="NCBIfam" id="TIGR00131">
    <property type="entry name" value="gal_kin"/>
    <property type="match status" value="1"/>
</dbReference>
<evidence type="ECO:0000256" key="1">
    <source>
        <dbReference type="ARBA" id="ARBA00006566"/>
    </source>
</evidence>
<feature type="binding site" evidence="11">
    <location>
        <begin position="34"/>
        <end position="37"/>
    </location>
    <ligand>
        <name>substrate</name>
    </ligand>
</feature>
<keyword evidence="6 11" id="KW-0418">Kinase</keyword>
<dbReference type="InterPro" id="IPR006206">
    <property type="entry name" value="Mevalonate/galactokinase"/>
</dbReference>
<evidence type="ECO:0000256" key="3">
    <source>
        <dbReference type="ARBA" id="ARBA00022679"/>
    </source>
</evidence>
<sequence>MDMDQLKQTFQEFMDQGEEPKSFFAPGRVNLIGEHTDYNGGNVFPCALSVGTYALARKRNDTKLRLYSLNFPDLGVIEADLHQLKYDKSRDWANYPIGVTEVFQKEGFSLETGFDVVYYGNIPNGAGLSSSASIEILTAVFLKSLFNLPVDMITMVQLAQKAENEFVGVNCGIMDQFAIAAGKKDHAVILDCDSLDYKHVPLKMSGLRLVIANTNKRRGLADSKYNERRQECEKALSLLQKEMDIQALGDVTNEQFEMHSHLIEDPVIRRRAKHAVYENNRTLSAVDLLEKGDMKAFGQLMNESHISLRDDYEVTGTELDALVEAAWREGAIGSRMTGAGFGGCTISIVKEDEIQTFTERVGKAYREVTDIEADFYTVEVGDGAKKMKEEEDIR</sequence>
<evidence type="ECO:0000256" key="7">
    <source>
        <dbReference type="ARBA" id="ARBA00022840"/>
    </source>
</evidence>
<feature type="domain" description="GHMP kinase C-terminal" evidence="14">
    <location>
        <begin position="286"/>
        <end position="366"/>
    </location>
</feature>
<evidence type="ECO:0000259" key="13">
    <source>
        <dbReference type="Pfam" id="PF00288"/>
    </source>
</evidence>